<dbReference type="GO" id="GO:0004386">
    <property type="term" value="F:helicase activity"/>
    <property type="evidence" value="ECO:0007669"/>
    <property type="project" value="UniProtKB-KW"/>
</dbReference>
<comment type="caution">
    <text evidence="1">The sequence shown here is derived from an EMBL/GenBank/DDBJ whole genome shotgun (WGS) entry which is preliminary data.</text>
</comment>
<keyword evidence="1" id="KW-0378">Hydrolase</keyword>
<dbReference type="Proteomes" id="UP000187203">
    <property type="component" value="Unassembled WGS sequence"/>
</dbReference>
<organism evidence="1 2">
    <name type="scientific">Corchorus olitorius</name>
    <dbReference type="NCBI Taxonomy" id="93759"/>
    <lineage>
        <taxon>Eukaryota</taxon>
        <taxon>Viridiplantae</taxon>
        <taxon>Streptophyta</taxon>
        <taxon>Embryophyta</taxon>
        <taxon>Tracheophyta</taxon>
        <taxon>Spermatophyta</taxon>
        <taxon>Magnoliopsida</taxon>
        <taxon>eudicotyledons</taxon>
        <taxon>Gunneridae</taxon>
        <taxon>Pentapetalae</taxon>
        <taxon>rosids</taxon>
        <taxon>malvids</taxon>
        <taxon>Malvales</taxon>
        <taxon>Malvaceae</taxon>
        <taxon>Grewioideae</taxon>
        <taxon>Apeibeae</taxon>
        <taxon>Corchorus</taxon>
    </lineage>
</organism>
<gene>
    <name evidence="1" type="ORF">COLO4_32506</name>
</gene>
<dbReference type="AlphaFoldDB" id="A0A1R3GZ46"/>
<sequence length="96" mass="10278">MGFSFGFGTVESELGLGVRWISICDSGSNGSRGRSATCGLGLDLGYTVWASCPPSQISLPTTPTPLPWSKERAKETKARAFTKEWGKVIIANLLQV</sequence>
<evidence type="ECO:0000313" key="2">
    <source>
        <dbReference type="Proteomes" id="UP000187203"/>
    </source>
</evidence>
<reference evidence="2" key="1">
    <citation type="submission" date="2013-09" db="EMBL/GenBank/DDBJ databases">
        <title>Corchorus olitorius genome sequencing.</title>
        <authorList>
            <person name="Alam M."/>
            <person name="Haque M.S."/>
            <person name="Islam M.S."/>
            <person name="Emdad E.M."/>
            <person name="Islam M.M."/>
            <person name="Ahmed B."/>
            <person name="Halim A."/>
            <person name="Hossen Q.M.M."/>
            <person name="Hossain M.Z."/>
            <person name="Ahmed R."/>
            <person name="Khan M.M."/>
            <person name="Islam R."/>
            <person name="Rashid M.M."/>
            <person name="Khan S.A."/>
            <person name="Rahman M.S."/>
            <person name="Alam M."/>
            <person name="Yahiya A.S."/>
            <person name="Khan M.S."/>
            <person name="Azam M.S."/>
            <person name="Haque T."/>
            <person name="Lashkar M.Z.H."/>
            <person name="Akhand A.I."/>
            <person name="Morshed G."/>
            <person name="Roy S."/>
            <person name="Uddin K.S."/>
            <person name="Rabeya T."/>
            <person name="Hossain A.S."/>
            <person name="Chowdhury A."/>
            <person name="Snigdha A.R."/>
            <person name="Mortoza M.S."/>
            <person name="Matin S.A."/>
            <person name="Hoque S.M.E."/>
            <person name="Islam M.K."/>
            <person name="Roy D.K."/>
            <person name="Haider R."/>
            <person name="Moosa M.M."/>
            <person name="Elias S.M."/>
            <person name="Hasan A.M."/>
            <person name="Jahan S."/>
            <person name="Shafiuddin M."/>
            <person name="Mahmood N."/>
            <person name="Shommy N.S."/>
        </authorList>
    </citation>
    <scope>NUCLEOTIDE SEQUENCE [LARGE SCALE GENOMIC DNA]</scope>
    <source>
        <strain evidence="2">cv. O-4</strain>
    </source>
</reference>
<accession>A0A1R3GZ46</accession>
<keyword evidence="1" id="KW-0067">ATP-binding</keyword>
<protein>
    <submittedName>
        <fullName evidence="1">Pre-mRNA-processing ATP-dependent RNA helicase PRP5</fullName>
    </submittedName>
</protein>
<proteinExistence type="predicted"/>
<evidence type="ECO:0000313" key="1">
    <source>
        <dbReference type="EMBL" id="OMO63369.1"/>
    </source>
</evidence>
<keyword evidence="2" id="KW-1185">Reference proteome</keyword>
<keyword evidence="1" id="KW-0347">Helicase</keyword>
<keyword evidence="1" id="KW-0547">Nucleotide-binding</keyword>
<name>A0A1R3GZ46_9ROSI</name>
<dbReference type="EMBL" id="AWUE01021126">
    <property type="protein sequence ID" value="OMO63369.1"/>
    <property type="molecule type" value="Genomic_DNA"/>
</dbReference>